<protein>
    <submittedName>
        <fullName evidence="9">Cytochrome c family protein</fullName>
    </submittedName>
</protein>
<feature type="chain" id="PRO_5021002053" evidence="7">
    <location>
        <begin position="23"/>
        <end position="129"/>
    </location>
</feature>
<dbReference type="InterPro" id="IPR009056">
    <property type="entry name" value="Cyt_c-like_dom"/>
</dbReference>
<accession>A0A4S8P1C9</accession>
<dbReference type="AlphaFoldDB" id="A0A4S8P1C9"/>
<dbReference type="OrthoDB" id="9805828at2"/>
<feature type="domain" description="Cytochrome c" evidence="8">
    <location>
        <begin position="25"/>
        <end position="126"/>
    </location>
</feature>
<dbReference type="EMBL" id="STGV01000002">
    <property type="protein sequence ID" value="THV23810.1"/>
    <property type="molecule type" value="Genomic_DNA"/>
</dbReference>
<dbReference type="RefSeq" id="WP_136597905.1">
    <property type="nucleotide sequence ID" value="NZ_STGV01000002.1"/>
</dbReference>
<sequence>MSRIIAAACTLAALSLSSAAFAQEGDAAAGETVFKKCAACHNVSDAKHKVGPSLQGVIGRQPGTAEGFKYSKPMMDFGTGKVWDDAQLTAYLANPRGVVKGTRMAFAGLKDPKDVSNVIAYLKTFPAAQ</sequence>
<keyword evidence="1" id="KW-0813">Transport</keyword>
<keyword evidence="3 6" id="KW-0479">Metal-binding</keyword>
<evidence type="ECO:0000256" key="4">
    <source>
        <dbReference type="ARBA" id="ARBA00022982"/>
    </source>
</evidence>
<comment type="caution">
    <text evidence="9">The sequence shown here is derived from an EMBL/GenBank/DDBJ whole genome shotgun (WGS) entry which is preliminary data.</text>
</comment>
<dbReference type="PRINTS" id="PR00604">
    <property type="entry name" value="CYTCHRMECIAB"/>
</dbReference>
<dbReference type="GO" id="GO:0020037">
    <property type="term" value="F:heme binding"/>
    <property type="evidence" value="ECO:0007669"/>
    <property type="project" value="InterPro"/>
</dbReference>
<name>A0A4S8P1C9_9HYPH</name>
<evidence type="ECO:0000313" key="9">
    <source>
        <dbReference type="EMBL" id="THV23810.1"/>
    </source>
</evidence>
<dbReference type="Proteomes" id="UP000308828">
    <property type="component" value="Unassembled WGS sequence"/>
</dbReference>
<keyword evidence="2 6" id="KW-0349">Heme</keyword>
<organism evidence="9 10">
    <name type="scientific">Peteryoungia ipomoeae</name>
    <dbReference type="NCBI Taxonomy" id="1210932"/>
    <lineage>
        <taxon>Bacteria</taxon>
        <taxon>Pseudomonadati</taxon>
        <taxon>Pseudomonadota</taxon>
        <taxon>Alphaproteobacteria</taxon>
        <taxon>Hyphomicrobiales</taxon>
        <taxon>Rhizobiaceae</taxon>
        <taxon>Peteryoungia</taxon>
    </lineage>
</organism>
<dbReference type="InterPro" id="IPR036909">
    <property type="entry name" value="Cyt_c-like_dom_sf"/>
</dbReference>
<evidence type="ECO:0000256" key="2">
    <source>
        <dbReference type="ARBA" id="ARBA00022617"/>
    </source>
</evidence>
<dbReference type="PANTHER" id="PTHR11961">
    <property type="entry name" value="CYTOCHROME C"/>
    <property type="match status" value="1"/>
</dbReference>
<dbReference type="GO" id="GO:0009055">
    <property type="term" value="F:electron transfer activity"/>
    <property type="evidence" value="ECO:0007669"/>
    <property type="project" value="InterPro"/>
</dbReference>
<keyword evidence="5 6" id="KW-0408">Iron</keyword>
<dbReference type="InterPro" id="IPR002327">
    <property type="entry name" value="Cyt_c_1A/1B"/>
</dbReference>
<proteinExistence type="predicted"/>
<evidence type="ECO:0000313" key="10">
    <source>
        <dbReference type="Proteomes" id="UP000308828"/>
    </source>
</evidence>
<dbReference type="GO" id="GO:0046872">
    <property type="term" value="F:metal ion binding"/>
    <property type="evidence" value="ECO:0007669"/>
    <property type="project" value="UniProtKB-KW"/>
</dbReference>
<gene>
    <name evidence="9" type="ORF">FAA97_07425</name>
</gene>
<evidence type="ECO:0000256" key="6">
    <source>
        <dbReference type="PROSITE-ProRule" id="PRU00433"/>
    </source>
</evidence>
<reference evidence="9 10" key="1">
    <citation type="submission" date="2019-04" db="EMBL/GenBank/DDBJ databases">
        <title>Genome sequence of strain shin9-1.</title>
        <authorList>
            <person name="Gao J."/>
            <person name="Sun J."/>
        </authorList>
    </citation>
    <scope>NUCLEOTIDE SEQUENCE [LARGE SCALE GENOMIC DNA]</scope>
    <source>
        <strain evidence="10">shin9-1</strain>
    </source>
</reference>
<evidence type="ECO:0000256" key="5">
    <source>
        <dbReference type="ARBA" id="ARBA00023004"/>
    </source>
</evidence>
<evidence type="ECO:0000256" key="3">
    <source>
        <dbReference type="ARBA" id="ARBA00022723"/>
    </source>
</evidence>
<dbReference type="SUPFAM" id="SSF46626">
    <property type="entry name" value="Cytochrome c"/>
    <property type="match status" value="1"/>
</dbReference>
<evidence type="ECO:0000259" key="8">
    <source>
        <dbReference type="PROSITE" id="PS51007"/>
    </source>
</evidence>
<keyword evidence="7" id="KW-0732">Signal</keyword>
<keyword evidence="4" id="KW-0249">Electron transport</keyword>
<dbReference type="Pfam" id="PF00034">
    <property type="entry name" value="Cytochrom_C"/>
    <property type="match status" value="1"/>
</dbReference>
<feature type="signal peptide" evidence="7">
    <location>
        <begin position="1"/>
        <end position="22"/>
    </location>
</feature>
<keyword evidence="10" id="KW-1185">Reference proteome</keyword>
<dbReference type="PROSITE" id="PS51007">
    <property type="entry name" value="CYTC"/>
    <property type="match status" value="1"/>
</dbReference>
<evidence type="ECO:0000256" key="7">
    <source>
        <dbReference type="SAM" id="SignalP"/>
    </source>
</evidence>
<dbReference type="Gene3D" id="1.10.760.10">
    <property type="entry name" value="Cytochrome c-like domain"/>
    <property type="match status" value="1"/>
</dbReference>
<evidence type="ECO:0000256" key="1">
    <source>
        <dbReference type="ARBA" id="ARBA00022448"/>
    </source>
</evidence>